<dbReference type="InterPro" id="IPR002645">
    <property type="entry name" value="STAS_dom"/>
</dbReference>
<evidence type="ECO:0000313" key="3">
    <source>
        <dbReference type="Proteomes" id="UP000286947"/>
    </source>
</evidence>
<dbReference type="CDD" id="cd07043">
    <property type="entry name" value="STAS_anti-anti-sigma_factors"/>
    <property type="match status" value="1"/>
</dbReference>
<name>A0A433SC91_9BURK</name>
<dbReference type="OrthoDB" id="9156744at2"/>
<dbReference type="Gene3D" id="3.30.750.24">
    <property type="entry name" value="STAS domain"/>
    <property type="match status" value="1"/>
</dbReference>
<gene>
    <name evidence="2" type="ORF">CUZ56_02032</name>
</gene>
<comment type="caution">
    <text evidence="2">The sequence shown here is derived from an EMBL/GenBank/DDBJ whole genome shotgun (WGS) entry which is preliminary data.</text>
</comment>
<sequence length="99" mass="10504">MSALKLPERMVFENAVECSALLKKAIAEVCQANRATGNTVAVIDASAVGSFDSSALAVLLQCRRDADALKCTIAIQNMPSQLRELTHLYGVAELLPDAA</sequence>
<dbReference type="PROSITE" id="PS50801">
    <property type="entry name" value="STAS"/>
    <property type="match status" value="1"/>
</dbReference>
<evidence type="ECO:0000259" key="1">
    <source>
        <dbReference type="PROSITE" id="PS50801"/>
    </source>
</evidence>
<proteinExistence type="predicted"/>
<dbReference type="AlphaFoldDB" id="A0A433SC91"/>
<dbReference type="Pfam" id="PF13466">
    <property type="entry name" value="STAS_2"/>
    <property type="match status" value="1"/>
</dbReference>
<dbReference type="InterPro" id="IPR058548">
    <property type="entry name" value="MlaB-like_STAS"/>
</dbReference>
<feature type="domain" description="STAS" evidence="1">
    <location>
        <begin position="1"/>
        <end position="99"/>
    </location>
</feature>
<organism evidence="2 3">
    <name type="scientific">Saezia sanguinis</name>
    <dbReference type="NCBI Taxonomy" id="1965230"/>
    <lineage>
        <taxon>Bacteria</taxon>
        <taxon>Pseudomonadati</taxon>
        <taxon>Pseudomonadota</taxon>
        <taxon>Betaproteobacteria</taxon>
        <taxon>Burkholderiales</taxon>
        <taxon>Saeziaceae</taxon>
        <taxon>Saezia</taxon>
    </lineage>
</organism>
<protein>
    <recommendedName>
        <fullName evidence="1">STAS domain-containing protein</fullName>
    </recommendedName>
</protein>
<dbReference type="EMBL" id="PQSP01000005">
    <property type="protein sequence ID" value="RUS66306.1"/>
    <property type="molecule type" value="Genomic_DNA"/>
</dbReference>
<evidence type="ECO:0000313" key="2">
    <source>
        <dbReference type="EMBL" id="RUS66306.1"/>
    </source>
</evidence>
<dbReference type="SUPFAM" id="SSF52091">
    <property type="entry name" value="SpoIIaa-like"/>
    <property type="match status" value="1"/>
</dbReference>
<dbReference type="Proteomes" id="UP000286947">
    <property type="component" value="Unassembled WGS sequence"/>
</dbReference>
<accession>A0A433SC91</accession>
<dbReference type="RefSeq" id="WP_126980220.1">
    <property type="nucleotide sequence ID" value="NZ_CAWUGC010000016.1"/>
</dbReference>
<reference evidence="2 3" key="1">
    <citation type="submission" date="2018-01" db="EMBL/GenBank/DDBJ databases">
        <title>Saezia sanguinis gen. nov., sp. nov., in the order Burkholderiales isolated from human blood.</title>
        <authorList>
            <person name="Medina-Pascual M.J."/>
            <person name="Valdezate S."/>
            <person name="Monzon S."/>
            <person name="Cuesta I."/>
            <person name="Carrasco G."/>
            <person name="Villalon P."/>
            <person name="Saez-Nieto J.A."/>
        </authorList>
    </citation>
    <scope>NUCLEOTIDE SEQUENCE [LARGE SCALE GENOMIC DNA]</scope>
    <source>
        <strain evidence="2 3">CNM695-12</strain>
    </source>
</reference>
<dbReference type="InterPro" id="IPR036513">
    <property type="entry name" value="STAS_dom_sf"/>
</dbReference>
<keyword evidence="3" id="KW-1185">Reference proteome</keyword>